<comment type="caution">
    <text evidence="2">The sequence shown here is derived from an EMBL/GenBank/DDBJ whole genome shotgun (WGS) entry which is preliminary data.</text>
</comment>
<dbReference type="EMBL" id="JANBVO010000012">
    <property type="protein sequence ID" value="KAJ9148549.1"/>
    <property type="molecule type" value="Genomic_DNA"/>
</dbReference>
<dbReference type="SUPFAM" id="SSF54529">
    <property type="entry name" value="Mitochondrial glycoprotein MAM33-like"/>
    <property type="match status" value="1"/>
</dbReference>
<dbReference type="Pfam" id="PF02330">
    <property type="entry name" value="MAM33"/>
    <property type="match status" value="1"/>
</dbReference>
<keyword evidence="3" id="KW-1185">Reference proteome</keyword>
<dbReference type="Proteomes" id="UP001174694">
    <property type="component" value="Unassembled WGS sequence"/>
</dbReference>
<dbReference type="GO" id="GO:0042256">
    <property type="term" value="P:cytosolic ribosome assembly"/>
    <property type="evidence" value="ECO:0007669"/>
    <property type="project" value="TreeGrafter"/>
</dbReference>
<feature type="region of interest" description="Disordered" evidence="1">
    <location>
        <begin position="1"/>
        <end position="21"/>
    </location>
</feature>
<dbReference type="InterPro" id="IPR003428">
    <property type="entry name" value="MAM33"/>
</dbReference>
<accession>A0AA38VFB7</accession>
<name>A0AA38VFB7_9PEZI</name>
<gene>
    <name evidence="2" type="ORF">NKR23_g4776</name>
</gene>
<dbReference type="AlphaFoldDB" id="A0AA38VFB7"/>
<evidence type="ECO:0000256" key="1">
    <source>
        <dbReference type="SAM" id="MobiDB-lite"/>
    </source>
</evidence>
<evidence type="ECO:0000313" key="3">
    <source>
        <dbReference type="Proteomes" id="UP001174694"/>
    </source>
</evidence>
<dbReference type="GO" id="GO:0005759">
    <property type="term" value="C:mitochondrial matrix"/>
    <property type="evidence" value="ECO:0007669"/>
    <property type="project" value="InterPro"/>
</dbReference>
<reference evidence="2" key="1">
    <citation type="submission" date="2022-07" db="EMBL/GenBank/DDBJ databases">
        <title>Fungi with potential for degradation of polypropylene.</title>
        <authorList>
            <person name="Gostincar C."/>
        </authorList>
    </citation>
    <scope>NUCLEOTIDE SEQUENCE</scope>
    <source>
        <strain evidence="2">EXF-13308</strain>
    </source>
</reference>
<dbReference type="Gene3D" id="3.10.280.10">
    <property type="entry name" value="Mitochondrial glycoprotein"/>
    <property type="match status" value="1"/>
</dbReference>
<dbReference type="FunFam" id="3.10.280.10:FF:000007">
    <property type="entry name" value="Regulatory protein SUAPRGA1"/>
    <property type="match status" value="1"/>
</dbReference>
<feature type="compositionally biased region" description="Acidic residues" evidence="1">
    <location>
        <begin position="136"/>
        <end position="149"/>
    </location>
</feature>
<organism evidence="2 3">
    <name type="scientific">Pleurostoma richardsiae</name>
    <dbReference type="NCBI Taxonomy" id="41990"/>
    <lineage>
        <taxon>Eukaryota</taxon>
        <taxon>Fungi</taxon>
        <taxon>Dikarya</taxon>
        <taxon>Ascomycota</taxon>
        <taxon>Pezizomycotina</taxon>
        <taxon>Sordariomycetes</taxon>
        <taxon>Sordariomycetidae</taxon>
        <taxon>Calosphaeriales</taxon>
        <taxon>Pleurostomataceae</taxon>
        <taxon>Pleurostoma</taxon>
    </lineage>
</organism>
<dbReference type="PANTHER" id="PTHR10826:SF1">
    <property type="entry name" value="COMPLEMENT COMPONENT 1 Q SUBCOMPONENT-BINDING PROTEIN, MITOCHONDRIAL"/>
    <property type="match status" value="1"/>
</dbReference>
<protein>
    <submittedName>
        <fullName evidence="2">Uncharacterized protein</fullName>
    </submittedName>
</protein>
<dbReference type="PANTHER" id="PTHR10826">
    <property type="entry name" value="COMPLEMENT COMPONENT 1"/>
    <property type="match status" value="1"/>
</dbReference>
<dbReference type="InterPro" id="IPR036561">
    <property type="entry name" value="MAM33_sf"/>
</dbReference>
<sequence>MMSLRAVARTASRLSSTAARRTPAVARPSSLFRARWPALRTKQLSAFSTSSLRRVAAGEVDSELSAKLESEIQFETEVKENEPQPASIKDFLENGPFEIQDIPGQEDVVLTRTFGNEKITVTFSIADLANYEPDMYDEDSALGDEDVEDSLGGAGSRPPASQDARGAADLGDDAEDLDGSGSEASVPCRLNVVVEKAGKGALNIEAIAQDGNIVVDNLYYYPDADMAHSTSAEVAHKAQDLYPGPPFGSLDEDLQILMERYLEERGVTQALAVFVPDYMDLKEQREYLAWLNKVKSFVDA</sequence>
<proteinExistence type="predicted"/>
<feature type="region of interest" description="Disordered" evidence="1">
    <location>
        <begin position="136"/>
        <end position="183"/>
    </location>
</feature>
<evidence type="ECO:0000313" key="2">
    <source>
        <dbReference type="EMBL" id="KAJ9148549.1"/>
    </source>
</evidence>